<proteinExistence type="predicted"/>
<dbReference type="SUPFAM" id="SSF74650">
    <property type="entry name" value="Galactose mutarotase-like"/>
    <property type="match status" value="1"/>
</dbReference>
<dbReference type="AlphaFoldDB" id="A0AA96LIR5"/>
<accession>A0AA96LIR5</accession>
<reference evidence="1 2" key="1">
    <citation type="submission" date="2022-02" db="EMBL/GenBank/DDBJ databases">
        <title>Paenibacillus sp. MBLB1776 Whole Genome Shotgun Sequencing.</title>
        <authorList>
            <person name="Hwang C.Y."/>
            <person name="Cho E.-S."/>
            <person name="Seo M.-J."/>
        </authorList>
    </citation>
    <scope>NUCLEOTIDE SEQUENCE [LARGE SCALE GENOMIC DNA]</scope>
    <source>
        <strain evidence="1 2">MBLB1776</strain>
    </source>
</reference>
<evidence type="ECO:0000313" key="2">
    <source>
        <dbReference type="Proteomes" id="UP001305702"/>
    </source>
</evidence>
<gene>
    <name evidence="1" type="ORF">MJA45_14120</name>
</gene>
<protein>
    <submittedName>
        <fullName evidence="1">Aldose 1-epimerase</fullName>
    </submittedName>
</protein>
<dbReference type="Gene3D" id="2.70.98.10">
    <property type="match status" value="1"/>
</dbReference>
<dbReference type="EMBL" id="CP130318">
    <property type="protein sequence ID" value="WNQ14104.1"/>
    <property type="molecule type" value="Genomic_DNA"/>
</dbReference>
<dbReference type="KEGG" id="paun:MJA45_14120"/>
<dbReference type="InterPro" id="IPR011013">
    <property type="entry name" value="Gal_mutarotase_sf_dom"/>
</dbReference>
<dbReference type="CDD" id="cd01081">
    <property type="entry name" value="Aldose_epim"/>
    <property type="match status" value="1"/>
</dbReference>
<dbReference type="InterPro" id="IPR008183">
    <property type="entry name" value="Aldose_1/G6P_1-epimerase"/>
</dbReference>
<sequence length="339" mass="38241">MSRYEVVWLKREGDLVCRLKDFQSEAEVDLIPALGMNVIRYAVREKGVILPPPSLTALRQTPFRYGIPVLCPPGRTRFGRFTYQGISCQLPLNTGMHNVHGELGTLPWKVISWGAEEGEGACLRACYAYRKDPERFAYFPFDLIYTVAYSLKEGALQLEGCVLNAGDRYAPFSLGYHPYFTCDRSRTSLQLPASLEWPKAPRGVGETLPLATRLAAELHDGADLAGLKESLHYFQCRDNGLERGGAYVCRLHDKGSGRRIHFQVDGLFSVMVLFLPPWGEAVSLEPHTCIPDAYNLPWDASKTGALELAPGEERRFGWRLEVEDREFDEEDRNHESEPN</sequence>
<dbReference type="GO" id="GO:0005975">
    <property type="term" value="P:carbohydrate metabolic process"/>
    <property type="evidence" value="ECO:0007669"/>
    <property type="project" value="InterPro"/>
</dbReference>
<name>A0AA96LIR5_9BACL</name>
<dbReference type="Pfam" id="PF01263">
    <property type="entry name" value="Aldose_epim"/>
    <property type="match status" value="1"/>
</dbReference>
<dbReference type="Proteomes" id="UP001305702">
    <property type="component" value="Chromosome"/>
</dbReference>
<dbReference type="GO" id="GO:0016853">
    <property type="term" value="F:isomerase activity"/>
    <property type="evidence" value="ECO:0007669"/>
    <property type="project" value="InterPro"/>
</dbReference>
<dbReference type="RefSeq" id="WP_315607887.1">
    <property type="nucleotide sequence ID" value="NZ_CP130318.1"/>
</dbReference>
<organism evidence="1 2">
    <name type="scientific">Paenibacillus aurantius</name>
    <dbReference type="NCBI Taxonomy" id="2918900"/>
    <lineage>
        <taxon>Bacteria</taxon>
        <taxon>Bacillati</taxon>
        <taxon>Bacillota</taxon>
        <taxon>Bacilli</taxon>
        <taxon>Bacillales</taxon>
        <taxon>Paenibacillaceae</taxon>
        <taxon>Paenibacillus</taxon>
    </lineage>
</organism>
<evidence type="ECO:0000313" key="1">
    <source>
        <dbReference type="EMBL" id="WNQ14104.1"/>
    </source>
</evidence>
<keyword evidence="2" id="KW-1185">Reference proteome</keyword>
<dbReference type="GO" id="GO:0030246">
    <property type="term" value="F:carbohydrate binding"/>
    <property type="evidence" value="ECO:0007669"/>
    <property type="project" value="InterPro"/>
</dbReference>
<dbReference type="InterPro" id="IPR014718">
    <property type="entry name" value="GH-type_carb-bd"/>
</dbReference>